<keyword evidence="1" id="KW-0175">Coiled coil</keyword>
<proteinExistence type="predicted"/>
<dbReference type="KEGG" id="crx:CRECT_2366"/>
<reference evidence="2 3" key="1">
    <citation type="submission" date="2016-07" db="EMBL/GenBank/DDBJ databases">
        <title>Comparative genomics of the Campylobacter concisus group.</title>
        <authorList>
            <person name="Miller W.G."/>
            <person name="Yee E."/>
            <person name="Chapman M.H."/>
            <person name="Huynh S."/>
            <person name="Bono J.L."/>
            <person name="On S.L.W."/>
            <person name="StLeger J."/>
            <person name="Foster G."/>
            <person name="Parker C.T."/>
        </authorList>
    </citation>
    <scope>NUCLEOTIDE SEQUENCE [LARGE SCALE GENOMIC DNA]</scope>
    <source>
        <strain evidence="2 3">ATCC 33238</strain>
    </source>
</reference>
<feature type="coiled-coil region" evidence="1">
    <location>
        <begin position="353"/>
        <end position="425"/>
    </location>
</feature>
<dbReference type="Proteomes" id="UP000502377">
    <property type="component" value="Chromosome"/>
</dbReference>
<dbReference type="AlphaFoldDB" id="A0A6G5QQD5"/>
<evidence type="ECO:0000313" key="2">
    <source>
        <dbReference type="EMBL" id="QCD47948.1"/>
    </source>
</evidence>
<sequence length="426" mass="48060">MQNLVFIQTIKENKNDPQISVLIREFALSEFRKSVKGAKGDDANAALAKEFEQICEALKSEDLLNRQNVANLIQSAGDALSEAKEQYIHRLIYEKEQIERQIYAQKDEIKNDVRALLENMENFIRNSDLADKEEILTAIDEKMLCELQMLGILKETTEAAFLTAIEKGDDVKDTVEQIAKNVVLSAINEGEASKERILEIARTVCEAASEIADVDQAFAKELIGGAIGGVKEALSKKTEKFIEEIKFAPDGQTLLGKAKEFVRLEERFVAMLHDMARSDEPSAAVINDILDESVDSYLAKFKRLQNDVSRQIELQLEELKFNENIDKFASLAGAKFEELKREVGQAGDKFKENFNAKERLEALKKDISDFEKRTEEKLSAINASEIGENLKAKSKELGEKLYKAAENLIKNAKEKISKKEDEKKDE</sequence>
<evidence type="ECO:0000313" key="3">
    <source>
        <dbReference type="Proteomes" id="UP000502377"/>
    </source>
</evidence>
<name>A0A6G5QQD5_CAMRE</name>
<protein>
    <submittedName>
        <fullName evidence="2">Uncharacterized protein</fullName>
    </submittedName>
</protein>
<evidence type="ECO:0000256" key="1">
    <source>
        <dbReference type="SAM" id="Coils"/>
    </source>
</evidence>
<organism evidence="2 3">
    <name type="scientific">Campylobacter rectus</name>
    <name type="common">Wolinella recta</name>
    <dbReference type="NCBI Taxonomy" id="203"/>
    <lineage>
        <taxon>Bacteria</taxon>
        <taxon>Pseudomonadati</taxon>
        <taxon>Campylobacterota</taxon>
        <taxon>Epsilonproteobacteria</taxon>
        <taxon>Campylobacterales</taxon>
        <taxon>Campylobacteraceae</taxon>
        <taxon>Campylobacter</taxon>
    </lineage>
</organism>
<gene>
    <name evidence="2" type="ORF">CRECT_2366</name>
</gene>
<dbReference type="EMBL" id="CP012543">
    <property type="protein sequence ID" value="QCD47948.1"/>
    <property type="molecule type" value="Genomic_DNA"/>
</dbReference>
<dbReference type="RefSeq" id="WP_002944030.1">
    <property type="nucleotide sequence ID" value="NZ_CP012543.1"/>
</dbReference>
<accession>A0A6G5QQD5</accession>